<evidence type="ECO:0000313" key="3">
    <source>
        <dbReference type="Proteomes" id="UP000231154"/>
    </source>
</evidence>
<feature type="non-terminal residue" evidence="2">
    <location>
        <position position="44"/>
    </location>
</feature>
<keyword evidence="1" id="KW-1133">Transmembrane helix</keyword>
<dbReference type="AlphaFoldDB" id="A0A2H0PZB5"/>
<name>A0A2H0PZB5_9BACT</name>
<sequence length="44" mass="4830">MFYFAIKLGLLSAIGWSGFLPGLITTAILVLSILFIMRDERALG</sequence>
<dbReference type="Proteomes" id="UP000231154">
    <property type="component" value="Unassembled WGS sequence"/>
</dbReference>
<gene>
    <name evidence="2" type="ORF">COV40_00965</name>
</gene>
<reference evidence="2 3" key="1">
    <citation type="submission" date="2017-09" db="EMBL/GenBank/DDBJ databases">
        <title>Depth-based differentiation of microbial function through sediment-hosted aquifers and enrichment of novel symbionts in the deep terrestrial subsurface.</title>
        <authorList>
            <person name="Probst A.J."/>
            <person name="Ladd B."/>
            <person name="Jarett J.K."/>
            <person name="Geller-Mcgrath D.E."/>
            <person name="Sieber C.M."/>
            <person name="Emerson J.B."/>
            <person name="Anantharaman K."/>
            <person name="Thomas B.C."/>
            <person name="Malmstrom R."/>
            <person name="Stieglmeier M."/>
            <person name="Klingl A."/>
            <person name="Woyke T."/>
            <person name="Ryan C.M."/>
            <person name="Banfield J.F."/>
        </authorList>
    </citation>
    <scope>NUCLEOTIDE SEQUENCE [LARGE SCALE GENOMIC DNA]</scope>
    <source>
        <strain evidence="2">CG11_big_fil_rev_8_21_14_0_20_42_15</strain>
    </source>
</reference>
<keyword evidence="1" id="KW-0472">Membrane</keyword>
<dbReference type="EMBL" id="PCXF01000028">
    <property type="protein sequence ID" value="PIR27412.1"/>
    <property type="molecule type" value="Genomic_DNA"/>
</dbReference>
<proteinExistence type="predicted"/>
<accession>A0A2H0PZB5</accession>
<keyword evidence="1" id="KW-0812">Transmembrane</keyword>
<protein>
    <submittedName>
        <fullName evidence="2">Uncharacterized protein</fullName>
    </submittedName>
</protein>
<evidence type="ECO:0000256" key="1">
    <source>
        <dbReference type="SAM" id="Phobius"/>
    </source>
</evidence>
<comment type="caution">
    <text evidence="2">The sequence shown here is derived from an EMBL/GenBank/DDBJ whole genome shotgun (WGS) entry which is preliminary data.</text>
</comment>
<feature type="transmembrane region" description="Helical" evidence="1">
    <location>
        <begin position="13"/>
        <end position="37"/>
    </location>
</feature>
<evidence type="ECO:0000313" key="2">
    <source>
        <dbReference type="EMBL" id="PIR27412.1"/>
    </source>
</evidence>
<organism evidence="2 3">
    <name type="scientific">Candidatus Berkelbacteria bacterium CG11_big_fil_rev_8_21_14_0_20_42_15</name>
    <dbReference type="NCBI Taxonomy" id="1974517"/>
    <lineage>
        <taxon>Bacteria</taxon>
        <taxon>Candidatus Berkelbacteria</taxon>
    </lineage>
</organism>